<sequence length="75" mass="8791">MDRSRCDDYKSQVLVFPPAIRTILPRWDHGDVSDQIVPLNRRQERYLPELARLGALGDGGVEKRKDEKEEEWNPE</sequence>
<evidence type="ECO:0000313" key="1">
    <source>
        <dbReference type="EMBL" id="KAK6637494.1"/>
    </source>
</evidence>
<dbReference type="EMBL" id="JAWJWF010000002">
    <property type="protein sequence ID" value="KAK6637494.1"/>
    <property type="molecule type" value="Genomic_DNA"/>
</dbReference>
<proteinExistence type="predicted"/>
<accession>A0ABR1B8N9</accession>
<organism evidence="1 2">
    <name type="scientific">Polyplax serrata</name>
    <name type="common">Common mouse louse</name>
    <dbReference type="NCBI Taxonomy" id="468196"/>
    <lineage>
        <taxon>Eukaryota</taxon>
        <taxon>Metazoa</taxon>
        <taxon>Ecdysozoa</taxon>
        <taxon>Arthropoda</taxon>
        <taxon>Hexapoda</taxon>
        <taxon>Insecta</taxon>
        <taxon>Pterygota</taxon>
        <taxon>Neoptera</taxon>
        <taxon>Paraneoptera</taxon>
        <taxon>Psocodea</taxon>
        <taxon>Troctomorpha</taxon>
        <taxon>Phthiraptera</taxon>
        <taxon>Anoplura</taxon>
        <taxon>Polyplacidae</taxon>
        <taxon>Polyplax</taxon>
    </lineage>
</organism>
<gene>
    <name evidence="1" type="ORF">RUM44_007914</name>
</gene>
<reference evidence="1 2" key="1">
    <citation type="submission" date="2023-09" db="EMBL/GenBank/DDBJ databases">
        <title>Genomes of two closely related lineages of the louse Polyplax serrata with different host specificities.</title>
        <authorList>
            <person name="Martinu J."/>
            <person name="Tarabai H."/>
            <person name="Stefka J."/>
            <person name="Hypsa V."/>
        </authorList>
    </citation>
    <scope>NUCLEOTIDE SEQUENCE [LARGE SCALE GENOMIC DNA]</scope>
    <source>
        <strain evidence="1">98ZLc_SE</strain>
    </source>
</reference>
<evidence type="ECO:0000313" key="2">
    <source>
        <dbReference type="Proteomes" id="UP001359485"/>
    </source>
</evidence>
<protein>
    <submittedName>
        <fullName evidence="1">Uncharacterized protein</fullName>
    </submittedName>
</protein>
<comment type="caution">
    <text evidence="1">The sequence shown here is derived from an EMBL/GenBank/DDBJ whole genome shotgun (WGS) entry which is preliminary data.</text>
</comment>
<name>A0ABR1B8N9_POLSC</name>
<keyword evidence="2" id="KW-1185">Reference proteome</keyword>
<dbReference type="Proteomes" id="UP001359485">
    <property type="component" value="Unassembled WGS sequence"/>
</dbReference>